<accession>A0AAD6XVR2</accession>
<gene>
    <name evidence="3" type="ORF">B0H15DRAFT_547034</name>
</gene>
<dbReference type="Gene3D" id="2.170.270.10">
    <property type="entry name" value="SET domain"/>
    <property type="match status" value="1"/>
</dbReference>
<name>A0AAD6XVR2_9AGAR</name>
<dbReference type="CDD" id="cd20071">
    <property type="entry name" value="SET_SMYD"/>
    <property type="match status" value="1"/>
</dbReference>
<feature type="compositionally biased region" description="Basic and acidic residues" evidence="1">
    <location>
        <begin position="376"/>
        <end position="397"/>
    </location>
</feature>
<evidence type="ECO:0000313" key="3">
    <source>
        <dbReference type="EMBL" id="KAJ7099441.1"/>
    </source>
</evidence>
<dbReference type="Pfam" id="PF00856">
    <property type="entry name" value="SET"/>
    <property type="match status" value="1"/>
</dbReference>
<dbReference type="InterPro" id="IPR053185">
    <property type="entry name" value="SET_domain_protein"/>
</dbReference>
<dbReference type="InterPro" id="IPR046341">
    <property type="entry name" value="SET_dom_sf"/>
</dbReference>
<dbReference type="EMBL" id="JARJCN010000007">
    <property type="protein sequence ID" value="KAJ7099441.1"/>
    <property type="molecule type" value="Genomic_DNA"/>
</dbReference>
<feature type="region of interest" description="Disordered" evidence="1">
    <location>
        <begin position="374"/>
        <end position="403"/>
    </location>
</feature>
<sequence>MGGWTHVDQTFVLHNAPIADGSDEIITDDREEAALVVDSEPESCIATACVFLVTAPIVPLLPAVLAPPPPDPDPPYAVVRDAGWKGAGLFAARDIPAGARILVDRPLAIVPADLPIREPFDALLTRLTPNARKRLTALANCKALADHPEAEGIALTNAIRVELPGPPGEYGAVLPRVPRANHRCVAWHHSLSPALTPASCALHASVVFDLPSLSASMYALRPFAAGEEITHSYVDVLGPRAARQAALSARYAFRCDCPACALPPAAAAKSDAARAALRAWSALRLRLGAWAADPCRADDALHASHAEALALAESEALHGLRVPLIEDCARASALLGDYPAFCAHAQEVVRLCAVMDPERAARFTQWMRDPTTFAEPEGRWGQRKKQREELERNREIDDMSIPW</sequence>
<dbReference type="PROSITE" id="PS50280">
    <property type="entry name" value="SET"/>
    <property type="match status" value="1"/>
</dbReference>
<dbReference type="PANTHER" id="PTHR47332:SF4">
    <property type="entry name" value="SET DOMAIN-CONTAINING PROTEIN 5"/>
    <property type="match status" value="1"/>
</dbReference>
<comment type="caution">
    <text evidence="3">The sequence shown here is derived from an EMBL/GenBank/DDBJ whole genome shotgun (WGS) entry which is preliminary data.</text>
</comment>
<evidence type="ECO:0000259" key="2">
    <source>
        <dbReference type="PROSITE" id="PS50280"/>
    </source>
</evidence>
<protein>
    <recommendedName>
        <fullName evidence="2">SET domain-containing protein</fullName>
    </recommendedName>
</protein>
<evidence type="ECO:0000313" key="4">
    <source>
        <dbReference type="Proteomes" id="UP001222325"/>
    </source>
</evidence>
<feature type="domain" description="SET" evidence="2">
    <location>
        <begin position="74"/>
        <end position="234"/>
    </location>
</feature>
<evidence type="ECO:0000256" key="1">
    <source>
        <dbReference type="SAM" id="MobiDB-lite"/>
    </source>
</evidence>
<proteinExistence type="predicted"/>
<dbReference type="AlphaFoldDB" id="A0AAD6XVR2"/>
<dbReference type="PANTHER" id="PTHR47332">
    <property type="entry name" value="SET DOMAIN-CONTAINING PROTEIN 5"/>
    <property type="match status" value="1"/>
</dbReference>
<dbReference type="Proteomes" id="UP001222325">
    <property type="component" value="Unassembled WGS sequence"/>
</dbReference>
<keyword evidence="4" id="KW-1185">Reference proteome</keyword>
<organism evidence="3 4">
    <name type="scientific">Mycena belliarum</name>
    <dbReference type="NCBI Taxonomy" id="1033014"/>
    <lineage>
        <taxon>Eukaryota</taxon>
        <taxon>Fungi</taxon>
        <taxon>Dikarya</taxon>
        <taxon>Basidiomycota</taxon>
        <taxon>Agaricomycotina</taxon>
        <taxon>Agaricomycetes</taxon>
        <taxon>Agaricomycetidae</taxon>
        <taxon>Agaricales</taxon>
        <taxon>Marasmiineae</taxon>
        <taxon>Mycenaceae</taxon>
        <taxon>Mycena</taxon>
    </lineage>
</organism>
<dbReference type="SUPFAM" id="SSF82199">
    <property type="entry name" value="SET domain"/>
    <property type="match status" value="1"/>
</dbReference>
<reference evidence="3" key="1">
    <citation type="submission" date="2023-03" db="EMBL/GenBank/DDBJ databases">
        <title>Massive genome expansion in bonnet fungi (Mycena s.s.) driven by repeated elements and novel gene families across ecological guilds.</title>
        <authorList>
            <consortium name="Lawrence Berkeley National Laboratory"/>
            <person name="Harder C.B."/>
            <person name="Miyauchi S."/>
            <person name="Viragh M."/>
            <person name="Kuo A."/>
            <person name="Thoen E."/>
            <person name="Andreopoulos B."/>
            <person name="Lu D."/>
            <person name="Skrede I."/>
            <person name="Drula E."/>
            <person name="Henrissat B."/>
            <person name="Morin E."/>
            <person name="Kohler A."/>
            <person name="Barry K."/>
            <person name="LaButti K."/>
            <person name="Morin E."/>
            <person name="Salamov A."/>
            <person name="Lipzen A."/>
            <person name="Mereny Z."/>
            <person name="Hegedus B."/>
            <person name="Baldrian P."/>
            <person name="Stursova M."/>
            <person name="Weitz H."/>
            <person name="Taylor A."/>
            <person name="Grigoriev I.V."/>
            <person name="Nagy L.G."/>
            <person name="Martin F."/>
            <person name="Kauserud H."/>
        </authorList>
    </citation>
    <scope>NUCLEOTIDE SEQUENCE</scope>
    <source>
        <strain evidence="3">CBHHK173m</strain>
    </source>
</reference>
<dbReference type="InterPro" id="IPR001214">
    <property type="entry name" value="SET_dom"/>
</dbReference>